<feature type="binding site" evidence="9">
    <location>
        <position position="151"/>
    </location>
    <ligand>
        <name>FAD</name>
        <dbReference type="ChEBI" id="CHEBI:57692"/>
    </ligand>
</feature>
<dbReference type="AlphaFoldDB" id="G5H5P6"/>
<comment type="similarity">
    <text evidence="1 11">Belongs to the class-I pyridine nucleotide-disulfide oxidoreductase family.</text>
</comment>
<evidence type="ECO:0000256" key="5">
    <source>
        <dbReference type="ARBA" id="ARBA00023002"/>
    </source>
</evidence>
<feature type="compositionally biased region" description="Polar residues" evidence="12">
    <location>
        <begin position="339"/>
        <end position="355"/>
    </location>
</feature>
<dbReference type="Pfam" id="PF07992">
    <property type="entry name" value="Pyr_redox_2"/>
    <property type="match status" value="1"/>
</dbReference>
<feature type="domain" description="Pyridine nucleotide-disulphide oxidoreductase dimerisation" evidence="13">
    <location>
        <begin position="446"/>
        <end position="553"/>
    </location>
</feature>
<keyword evidence="5 11" id="KW-0560">Oxidoreductase</keyword>
<feature type="domain" description="FAD/NAD(P)-binding" evidence="14">
    <location>
        <begin position="44"/>
        <end position="419"/>
    </location>
</feature>
<dbReference type="PANTHER" id="PTHR43014">
    <property type="entry name" value="MERCURIC REDUCTASE"/>
    <property type="match status" value="1"/>
</dbReference>
<dbReference type="PANTHER" id="PTHR43014:SF4">
    <property type="entry name" value="PYRIDINE NUCLEOTIDE-DISULFIDE OXIDOREDUCTASE RCLA-RELATED"/>
    <property type="match status" value="1"/>
</dbReference>
<protein>
    <recommendedName>
        <fullName evidence="17">Pyridine nucleotide-disulfide oxidoreductase</fullName>
    </recommendedName>
</protein>
<dbReference type="GO" id="GO:0016668">
    <property type="term" value="F:oxidoreductase activity, acting on a sulfur group of donors, NAD(P) as acceptor"/>
    <property type="evidence" value="ECO:0007669"/>
    <property type="project" value="InterPro"/>
</dbReference>
<evidence type="ECO:0000256" key="4">
    <source>
        <dbReference type="ARBA" id="ARBA00022857"/>
    </source>
</evidence>
<dbReference type="InterPro" id="IPR004099">
    <property type="entry name" value="Pyr_nucl-diS_OxRdtase_dimer"/>
</dbReference>
<comment type="cofactor">
    <cofactor evidence="9">
        <name>FAD</name>
        <dbReference type="ChEBI" id="CHEBI:57692"/>
    </cofactor>
    <text evidence="9">Binds 1 FAD per subunit.</text>
</comment>
<evidence type="ECO:0000259" key="13">
    <source>
        <dbReference type="Pfam" id="PF02852"/>
    </source>
</evidence>
<feature type="compositionally biased region" description="Low complexity" evidence="12">
    <location>
        <begin position="178"/>
        <end position="192"/>
    </location>
</feature>
<keyword evidence="9" id="KW-0547">Nucleotide-binding</keyword>
<evidence type="ECO:0000259" key="14">
    <source>
        <dbReference type="Pfam" id="PF07992"/>
    </source>
</evidence>
<feature type="binding site" evidence="9">
    <location>
        <begin position="258"/>
        <end position="265"/>
    </location>
    <ligand>
        <name>NAD(+)</name>
        <dbReference type="ChEBI" id="CHEBI:57540"/>
    </ligand>
</feature>
<feature type="region of interest" description="Disordered" evidence="12">
    <location>
        <begin position="331"/>
        <end position="355"/>
    </location>
</feature>
<evidence type="ECO:0000256" key="1">
    <source>
        <dbReference type="ARBA" id="ARBA00007532"/>
    </source>
</evidence>
<comment type="caution">
    <text evidence="15">The sequence shown here is derived from an EMBL/GenBank/DDBJ whole genome shotgun (WGS) entry which is preliminary data.</text>
</comment>
<dbReference type="SUPFAM" id="SSF55424">
    <property type="entry name" value="FAD/NAD-linked reductases, dimerisation (C-terminal) domain"/>
    <property type="match status" value="1"/>
</dbReference>
<accession>G5H5P6</accession>
<dbReference type="InterPro" id="IPR012999">
    <property type="entry name" value="Pyr_OxRdtase_I_AS"/>
</dbReference>
<evidence type="ECO:0000256" key="10">
    <source>
        <dbReference type="PIRSR" id="PIRSR000350-4"/>
    </source>
</evidence>
<evidence type="ECO:0008006" key="17">
    <source>
        <dbReference type="Google" id="ProtNLM"/>
    </source>
</evidence>
<keyword evidence="3 9" id="KW-0274">FAD</keyword>
<dbReference type="PROSITE" id="PS00076">
    <property type="entry name" value="PYRIDINE_REDOX_1"/>
    <property type="match status" value="1"/>
</dbReference>
<dbReference type="PIRSF" id="PIRSF000350">
    <property type="entry name" value="Mercury_reductase_MerA"/>
    <property type="match status" value="1"/>
</dbReference>
<name>G5H5P6_9BACT</name>
<sequence>MYFIEEIEAKYDRSPANVQIGGAADRKADYTDKTIKPQYTMKTYDAIIIGFGKGGKTLAADLGARGWQVAVIEQSDQMYGGTCINVGCIPTKTLVHQAKLATYRPEPTFGQRSEHYRRAIRRKEEVTALLRDKNYRNLADKPNITVYTGTGSFAGPDEVDVTFTADYPDRRDAGTDPGTAGSTNATSGTATAKIPAGTAAGGYTKGEKLRLKADRIFINTGAETVIPPIAGVRESDRVYTSTSIMELEELPKRLVIVGGGYIGLEFASMYAEFGSQVTVLESYPELIPREDRDIAASVRATLEKRGVTFRLNTQVESVQDGKTCAYVTVRDSGNGAGSTGNRNTNNPTGSGTDGSRQVLEAEAVLLATGRKPNTAGLNLEAAGIRTDPRGSVMVDDRLQTTNPKVWALGDVKGGLQFTYISLDDYRIVRDELFGTGERKTQDRLPVAYAVFTDPPLSRIGINEEEARRKGLDIRVNSIPVASIPRMHTIGETEGVLKAVIDARTDEILGCTLFAPESSEVINTVALAMKNGNKASLLRDMIFTHPSMSEALNDLFK</sequence>
<dbReference type="GO" id="GO:0050660">
    <property type="term" value="F:flavin adenine dinucleotide binding"/>
    <property type="evidence" value="ECO:0007669"/>
    <property type="project" value="TreeGrafter"/>
</dbReference>
<dbReference type="SUPFAM" id="SSF51905">
    <property type="entry name" value="FAD/NAD(P)-binding domain"/>
    <property type="match status" value="1"/>
</dbReference>
<evidence type="ECO:0000313" key="15">
    <source>
        <dbReference type="EMBL" id="EHB93485.1"/>
    </source>
</evidence>
<dbReference type="EMBL" id="ADLD01000003">
    <property type="protein sequence ID" value="EHB93485.1"/>
    <property type="molecule type" value="Genomic_DNA"/>
</dbReference>
<feature type="binding site" evidence="9">
    <location>
        <position position="410"/>
    </location>
    <ligand>
        <name>FAD</name>
        <dbReference type="ChEBI" id="CHEBI:57692"/>
    </ligand>
</feature>
<feature type="binding site" evidence="9">
    <location>
        <position position="92"/>
    </location>
    <ligand>
        <name>FAD</name>
        <dbReference type="ChEBI" id="CHEBI:57692"/>
    </ligand>
</feature>
<dbReference type="HOGENOM" id="CLU_016755_1_2_10"/>
<dbReference type="Gene3D" id="3.50.50.60">
    <property type="entry name" value="FAD/NAD(P)-binding domain"/>
    <property type="match status" value="3"/>
</dbReference>
<evidence type="ECO:0000256" key="11">
    <source>
        <dbReference type="RuleBase" id="RU003691"/>
    </source>
</evidence>
<dbReference type="InterPro" id="IPR016156">
    <property type="entry name" value="FAD/NAD-linked_Rdtase_dimer_sf"/>
</dbReference>
<feature type="binding site" evidence="9">
    <location>
        <position position="369"/>
    </location>
    <ligand>
        <name>NAD(+)</name>
        <dbReference type="ChEBI" id="CHEBI:57540"/>
    </ligand>
</feature>
<keyword evidence="6" id="KW-1015">Disulfide bond</keyword>
<keyword evidence="16" id="KW-1185">Reference proteome</keyword>
<dbReference type="PATRIC" id="fig|742725.3.peg.292"/>
<dbReference type="Proteomes" id="UP000006008">
    <property type="component" value="Unassembled WGS sequence"/>
</dbReference>
<evidence type="ECO:0000256" key="2">
    <source>
        <dbReference type="ARBA" id="ARBA00022630"/>
    </source>
</evidence>
<dbReference type="GO" id="GO:0003955">
    <property type="term" value="F:NAD(P)H dehydrogenase (quinone) activity"/>
    <property type="evidence" value="ECO:0007669"/>
    <property type="project" value="TreeGrafter"/>
</dbReference>
<dbReference type="Pfam" id="PF02852">
    <property type="entry name" value="Pyr_redox_dim"/>
    <property type="match status" value="1"/>
</dbReference>
<evidence type="ECO:0000256" key="7">
    <source>
        <dbReference type="ARBA" id="ARBA00023284"/>
    </source>
</evidence>
<dbReference type="OrthoDB" id="9800167at2"/>
<feature type="disulfide bond" description="Redox-active" evidence="10">
    <location>
        <begin position="83"/>
        <end position="88"/>
    </location>
</feature>
<dbReference type="InterPro" id="IPR023753">
    <property type="entry name" value="FAD/NAD-binding_dom"/>
</dbReference>
<reference evidence="15 16" key="1">
    <citation type="submission" date="2011-08" db="EMBL/GenBank/DDBJ databases">
        <title>The Genome Sequence of Alistipes indistinctus YIT 12060.</title>
        <authorList>
            <consortium name="The Broad Institute Genome Sequencing Platform"/>
            <person name="Earl A."/>
            <person name="Ward D."/>
            <person name="Feldgarden M."/>
            <person name="Gevers D."/>
            <person name="Morotomi M."/>
            <person name="Young S.K."/>
            <person name="Zeng Q."/>
            <person name="Gargeya S."/>
            <person name="Fitzgerald M."/>
            <person name="Haas B."/>
            <person name="Abouelleil A."/>
            <person name="Alvarado L."/>
            <person name="Arachchi H.M."/>
            <person name="Berlin A."/>
            <person name="Brown A."/>
            <person name="Chapman S.B."/>
            <person name="Chen Z."/>
            <person name="Dunbar C."/>
            <person name="Freedman E."/>
            <person name="Gearin G."/>
            <person name="Gellesch M."/>
            <person name="Goldberg J."/>
            <person name="Griggs A."/>
            <person name="Gujja S."/>
            <person name="Heiman D."/>
            <person name="Howarth C."/>
            <person name="Larson L."/>
            <person name="Lui A."/>
            <person name="MacDonald P.J.P."/>
            <person name="Montmayeur A."/>
            <person name="Murphy C."/>
            <person name="Neiman D."/>
            <person name="Pearson M."/>
            <person name="Priest M."/>
            <person name="Roberts A."/>
            <person name="Saif S."/>
            <person name="Shea T."/>
            <person name="Shenoy N."/>
            <person name="Sisk P."/>
            <person name="Stolte C."/>
            <person name="Sykes S."/>
            <person name="Wortman J."/>
            <person name="Nusbaum C."/>
            <person name="Birren B."/>
        </authorList>
    </citation>
    <scope>NUCLEOTIDE SEQUENCE [LARGE SCALE GENOMIC DNA]</scope>
    <source>
        <strain evidence="15 16">YIT 12060</strain>
    </source>
</reference>
<keyword evidence="2 11" id="KW-0285">Flavoprotein</keyword>
<dbReference type="InterPro" id="IPR036188">
    <property type="entry name" value="FAD/NAD-bd_sf"/>
</dbReference>
<dbReference type="Gene3D" id="3.30.390.30">
    <property type="match status" value="1"/>
</dbReference>
<evidence type="ECO:0000256" key="6">
    <source>
        <dbReference type="ARBA" id="ARBA00023157"/>
    </source>
</evidence>
<dbReference type="eggNOG" id="COG1249">
    <property type="taxonomic scope" value="Bacteria"/>
</dbReference>
<keyword evidence="9" id="KW-0520">NAD</keyword>
<evidence type="ECO:0000256" key="8">
    <source>
        <dbReference type="PIRSR" id="PIRSR000350-2"/>
    </source>
</evidence>
<feature type="region of interest" description="Disordered" evidence="12">
    <location>
        <begin position="168"/>
        <end position="197"/>
    </location>
</feature>
<keyword evidence="4" id="KW-0521">NADP</keyword>
<dbReference type="InterPro" id="IPR001100">
    <property type="entry name" value="Pyr_nuc-diS_OxRdtase"/>
</dbReference>
<dbReference type="FunFam" id="3.30.390.30:FF:000001">
    <property type="entry name" value="Dihydrolipoyl dehydrogenase"/>
    <property type="match status" value="1"/>
</dbReference>
<dbReference type="PRINTS" id="PR00411">
    <property type="entry name" value="PNDRDTASEI"/>
</dbReference>
<dbReference type="STRING" id="742725.HMPREF9450_00256"/>
<evidence type="ECO:0000256" key="9">
    <source>
        <dbReference type="PIRSR" id="PIRSR000350-3"/>
    </source>
</evidence>
<gene>
    <name evidence="15" type="ORF">HMPREF9450_00256</name>
</gene>
<dbReference type="PRINTS" id="PR00368">
    <property type="entry name" value="FADPNR"/>
</dbReference>
<evidence type="ECO:0000256" key="3">
    <source>
        <dbReference type="ARBA" id="ARBA00022827"/>
    </source>
</evidence>
<evidence type="ECO:0000313" key="16">
    <source>
        <dbReference type="Proteomes" id="UP000006008"/>
    </source>
</evidence>
<keyword evidence="7 11" id="KW-0676">Redox-active center</keyword>
<evidence type="ECO:0000256" key="12">
    <source>
        <dbReference type="SAM" id="MobiDB-lite"/>
    </source>
</evidence>
<organism evidence="15 16">
    <name type="scientific">Alistipes indistinctus YIT 12060</name>
    <dbReference type="NCBI Taxonomy" id="742725"/>
    <lineage>
        <taxon>Bacteria</taxon>
        <taxon>Pseudomonadati</taxon>
        <taxon>Bacteroidota</taxon>
        <taxon>Bacteroidia</taxon>
        <taxon>Bacteroidales</taxon>
        <taxon>Rikenellaceae</taxon>
        <taxon>Alistipes</taxon>
    </lineage>
</organism>
<feature type="binding site" evidence="9">
    <location>
        <position position="281"/>
    </location>
    <ligand>
        <name>NAD(+)</name>
        <dbReference type="ChEBI" id="CHEBI:57540"/>
    </ligand>
</feature>
<feature type="active site" description="Proton acceptor" evidence="8">
    <location>
        <position position="544"/>
    </location>
</feature>
<proteinExistence type="inferred from homology"/>